<proteinExistence type="predicted"/>
<keyword evidence="2" id="KW-1185">Reference proteome</keyword>
<organism evidence="1 2">
    <name type="scientific">Prolemur simus</name>
    <name type="common">Greater bamboo lemur</name>
    <name type="synonym">Hapalemur simus</name>
    <dbReference type="NCBI Taxonomy" id="1328070"/>
    <lineage>
        <taxon>Eukaryota</taxon>
        <taxon>Metazoa</taxon>
        <taxon>Chordata</taxon>
        <taxon>Craniata</taxon>
        <taxon>Vertebrata</taxon>
        <taxon>Euteleostomi</taxon>
        <taxon>Mammalia</taxon>
        <taxon>Eutheria</taxon>
        <taxon>Euarchontoglires</taxon>
        <taxon>Primates</taxon>
        <taxon>Strepsirrhini</taxon>
        <taxon>Lemuriformes</taxon>
        <taxon>Lemuridae</taxon>
        <taxon>Prolemur</taxon>
    </lineage>
</organism>
<name>A0A8C8YN34_PROSS</name>
<protein>
    <submittedName>
        <fullName evidence="1">Uncharacterized protein</fullName>
    </submittedName>
</protein>
<reference evidence="1" key="2">
    <citation type="submission" date="2025-09" db="UniProtKB">
        <authorList>
            <consortium name="Ensembl"/>
        </authorList>
    </citation>
    <scope>IDENTIFICATION</scope>
</reference>
<sequence>RKCPSNHTLCCLEASMPDSPTPLPLCPPDKPPTSSSHAVPLPFPCLCGRFPSCVFAPSPGTGCSLSRHPMEFHLCHRSSAHCLLESSSREGKTPCMAYGSVGRCQAL</sequence>
<accession>A0A8C8YN34</accession>
<evidence type="ECO:0000313" key="2">
    <source>
        <dbReference type="Proteomes" id="UP000694414"/>
    </source>
</evidence>
<evidence type="ECO:0000313" key="1">
    <source>
        <dbReference type="Ensembl" id="ENSPSMP00000006351.1"/>
    </source>
</evidence>
<reference evidence="1" key="1">
    <citation type="submission" date="2025-08" db="UniProtKB">
        <authorList>
            <consortium name="Ensembl"/>
        </authorList>
    </citation>
    <scope>IDENTIFICATION</scope>
</reference>
<dbReference type="AlphaFoldDB" id="A0A8C8YN34"/>
<dbReference type="Proteomes" id="UP000694414">
    <property type="component" value="Unplaced"/>
</dbReference>
<dbReference type="Ensembl" id="ENSPSMT00000007505.1">
    <property type="protein sequence ID" value="ENSPSMP00000006351.1"/>
    <property type="gene ID" value="ENSPSMG00000004795.1"/>
</dbReference>